<dbReference type="Gene3D" id="3.30.54.10">
    <property type="match status" value="1"/>
</dbReference>
<dbReference type="RefSeq" id="WP_063364238.1">
    <property type="nucleotide sequence ID" value="NZ_AUXZ01000131.1"/>
</dbReference>
<protein>
    <recommendedName>
        <fullName evidence="6">DNA replication terminus site-binding protein</fullName>
    </recommendedName>
</protein>
<organism evidence="4 5">
    <name type="scientific">Pseudoalteromonas luteoviolacea H33</name>
    <dbReference type="NCBI Taxonomy" id="1365251"/>
    <lineage>
        <taxon>Bacteria</taxon>
        <taxon>Pseudomonadati</taxon>
        <taxon>Pseudomonadota</taxon>
        <taxon>Gammaproteobacteria</taxon>
        <taxon>Alteromonadales</taxon>
        <taxon>Pseudoalteromonadaceae</taxon>
        <taxon>Pseudoalteromonas</taxon>
    </lineage>
</organism>
<keyword evidence="3" id="KW-0238">DNA-binding</keyword>
<dbReference type="GO" id="GO:0005737">
    <property type="term" value="C:cytoplasm"/>
    <property type="evidence" value="ECO:0007669"/>
    <property type="project" value="InterPro"/>
</dbReference>
<dbReference type="OrthoDB" id="6298545at2"/>
<dbReference type="PATRIC" id="fig|1365251.3.peg.5141"/>
<dbReference type="GO" id="GO:0003677">
    <property type="term" value="F:DNA binding"/>
    <property type="evidence" value="ECO:0007669"/>
    <property type="project" value="UniProtKB-KW"/>
</dbReference>
<evidence type="ECO:0008006" key="6">
    <source>
        <dbReference type="Google" id="ProtNLM"/>
    </source>
</evidence>
<dbReference type="Gene3D" id="3.50.14.10">
    <property type="entry name" value="Replication terminator Tus, domain 1 superfamily/Replication terminator Tus"/>
    <property type="match status" value="1"/>
</dbReference>
<dbReference type="SUPFAM" id="SSF56596">
    <property type="entry name" value="Replication terminator protein (Tus)"/>
    <property type="match status" value="1"/>
</dbReference>
<keyword evidence="1" id="KW-0963">Cytoplasm</keyword>
<comment type="caution">
    <text evidence="4">The sequence shown here is derived from an EMBL/GenBank/DDBJ whole genome shotgun (WGS) entry which is preliminary data.</text>
</comment>
<sequence length="291" mass="33822">MTTKFKLRSQFDYLLDQINLLCEELKTHEVVDSFYYELPAITAEDEKKAPEYIQVTKLSGEKAFNKCLSSYLDLFVGDKKSSKILTRHPGLISVNDFQGKLKARIREVNKSKEDFKNLILQINSNDARFDAVHNAIPNLITLAAYRNIHCEDQIPYSVRFTWMKKHSTRTLSKKLALEMLSKSSGYSNPRVIDQQNWLQIVESEKRRVSSLNENSKLRIKRPTRVTPEVNIRFSAKNRYHVSAALPFILLNPQKETKIGTLPDYSAKNIDVRKKDYSYLVERIYLENLPKD</sequence>
<proteinExistence type="predicted"/>
<name>A0A167A8X2_9GAMM</name>
<evidence type="ECO:0000256" key="2">
    <source>
        <dbReference type="ARBA" id="ARBA00022705"/>
    </source>
</evidence>
<evidence type="ECO:0000256" key="1">
    <source>
        <dbReference type="ARBA" id="ARBA00022490"/>
    </source>
</evidence>
<evidence type="ECO:0000313" key="5">
    <source>
        <dbReference type="Proteomes" id="UP000076503"/>
    </source>
</evidence>
<gene>
    <name evidence="4" type="ORF">N476_25995</name>
</gene>
<dbReference type="InterPro" id="IPR036381">
    <property type="entry name" value="Tus_dom1"/>
</dbReference>
<accession>A0A167A8X2</accession>
<evidence type="ECO:0000313" key="4">
    <source>
        <dbReference type="EMBL" id="KZN45109.1"/>
    </source>
</evidence>
<dbReference type="Proteomes" id="UP000076503">
    <property type="component" value="Unassembled WGS sequence"/>
</dbReference>
<dbReference type="InterPro" id="IPR036384">
    <property type="entry name" value="Tus_sf"/>
</dbReference>
<dbReference type="InterPro" id="IPR008865">
    <property type="entry name" value="DNA_replication_term_site-bd"/>
</dbReference>
<reference evidence="4 5" key="1">
    <citation type="submission" date="2013-07" db="EMBL/GenBank/DDBJ databases">
        <title>Comparative Genomic and Metabolomic Analysis of Twelve Strains of Pseudoalteromonas luteoviolacea.</title>
        <authorList>
            <person name="Vynne N.G."/>
            <person name="Mansson M."/>
            <person name="Gram L."/>
        </authorList>
    </citation>
    <scope>NUCLEOTIDE SEQUENCE [LARGE SCALE GENOMIC DNA]</scope>
    <source>
        <strain evidence="4 5">H33</strain>
    </source>
</reference>
<evidence type="ECO:0000256" key="3">
    <source>
        <dbReference type="ARBA" id="ARBA00023125"/>
    </source>
</evidence>
<dbReference type="GO" id="GO:0006274">
    <property type="term" value="P:DNA replication termination"/>
    <property type="evidence" value="ECO:0007669"/>
    <property type="project" value="InterPro"/>
</dbReference>
<dbReference type="AlphaFoldDB" id="A0A167A8X2"/>
<keyword evidence="2" id="KW-0235">DNA replication</keyword>
<dbReference type="EMBL" id="AUXZ01000131">
    <property type="protein sequence ID" value="KZN45109.1"/>
    <property type="molecule type" value="Genomic_DNA"/>
</dbReference>
<dbReference type="Pfam" id="PF05472">
    <property type="entry name" value="Ter"/>
    <property type="match status" value="1"/>
</dbReference>